<dbReference type="CDD" id="cd19944">
    <property type="entry name" value="NirB_Fer2_BFD-like_2"/>
    <property type="match status" value="1"/>
</dbReference>
<keyword evidence="11 16" id="KW-0408">Iron</keyword>
<keyword evidence="12 16" id="KW-0411">Iron-sulfur</keyword>
<dbReference type="Gene3D" id="3.30.390.30">
    <property type="match status" value="1"/>
</dbReference>
<feature type="domain" description="FAD/NAD(P)-binding" evidence="20">
    <location>
        <begin position="5"/>
        <end position="286"/>
    </location>
</feature>
<dbReference type="InterPro" id="IPR007419">
    <property type="entry name" value="BFD-like_2Fe2S-bd_dom"/>
</dbReference>
<evidence type="ECO:0000256" key="14">
    <source>
        <dbReference type="ARBA" id="ARBA00034078"/>
    </source>
</evidence>
<evidence type="ECO:0000256" key="6">
    <source>
        <dbReference type="ARBA" id="ARBA00022630"/>
    </source>
</evidence>
<dbReference type="Gene3D" id="1.10.10.1100">
    <property type="entry name" value="BFD-like [2Fe-2S]-binding domain"/>
    <property type="match status" value="1"/>
</dbReference>
<keyword evidence="23" id="KW-1185">Reference proteome</keyword>
<feature type="domain" description="BFD-like [2Fe-2S]-binding" evidence="19">
    <location>
        <begin position="424"/>
        <end position="470"/>
    </location>
</feature>
<dbReference type="GO" id="GO:0050660">
    <property type="term" value="F:flavin adenine dinucleotide binding"/>
    <property type="evidence" value="ECO:0007669"/>
    <property type="project" value="UniProtKB-UniRule"/>
</dbReference>
<keyword evidence="7" id="KW-0001">2Fe-2S</keyword>
<comment type="cofactor">
    <cofactor evidence="16">
        <name>[4Fe-4S] cluster</name>
        <dbReference type="ChEBI" id="CHEBI:49883"/>
    </cofactor>
    <text evidence="16">Binds 1 [4Fe-4S] cluster per subunit.</text>
</comment>
<evidence type="ECO:0000256" key="16">
    <source>
        <dbReference type="PIRSR" id="PIRSR037149-1"/>
    </source>
</evidence>
<evidence type="ECO:0000256" key="13">
    <source>
        <dbReference type="ARBA" id="ARBA00023063"/>
    </source>
</evidence>
<name>A0A6F8PVS6_9GAMM</name>
<dbReference type="PRINTS" id="PR00397">
    <property type="entry name" value="SIROHAEM"/>
</dbReference>
<keyword evidence="13 15" id="KW-0534">Nitrate assimilation</keyword>
<evidence type="ECO:0000256" key="10">
    <source>
        <dbReference type="ARBA" id="ARBA00023002"/>
    </source>
</evidence>
<keyword evidence="5 16" id="KW-0349">Heme</keyword>
<dbReference type="GO" id="GO:0098809">
    <property type="term" value="F:nitrite reductase activity"/>
    <property type="evidence" value="ECO:0007669"/>
    <property type="project" value="InterPro"/>
</dbReference>
<dbReference type="InterPro" id="IPR023753">
    <property type="entry name" value="FAD/NAD-binding_dom"/>
</dbReference>
<gene>
    <name evidence="22" type="primary">nirB</name>
    <name evidence="22" type="ORF">THMIRHAS_15980</name>
</gene>
<evidence type="ECO:0000256" key="15">
    <source>
        <dbReference type="PIRNR" id="PIRNR037149"/>
    </source>
</evidence>
<reference evidence="23" key="1">
    <citation type="submission" date="2019-11" db="EMBL/GenBank/DDBJ databases">
        <title>Isolation and characterization of two novel species in the genus Thiomicrorhabdus.</title>
        <authorList>
            <person name="Mochizuki J."/>
            <person name="Kojima H."/>
            <person name="Fukui M."/>
        </authorList>
    </citation>
    <scope>NUCLEOTIDE SEQUENCE [LARGE SCALE GENOMIC DNA]</scope>
    <source>
        <strain evidence="23">aks77</strain>
    </source>
</reference>
<comment type="pathway">
    <text evidence="2">Nitrogen metabolism; nitrate reduction (assimilation).</text>
</comment>
<dbReference type="AlphaFoldDB" id="A0A6F8PVS6"/>
<accession>A0A6F8PVS6</accession>
<dbReference type="GO" id="GO:0046872">
    <property type="term" value="F:metal ion binding"/>
    <property type="evidence" value="ECO:0007669"/>
    <property type="project" value="UniProtKB-KW"/>
</dbReference>
<keyword evidence="10" id="KW-0560">Oxidoreductase</keyword>
<feature type="binding site" evidence="16">
    <location>
        <position position="680"/>
    </location>
    <ligand>
        <name>[4Fe-4S] cluster</name>
        <dbReference type="ChEBI" id="CHEBI:49883"/>
    </ligand>
</feature>
<evidence type="ECO:0000256" key="8">
    <source>
        <dbReference type="ARBA" id="ARBA00022723"/>
    </source>
</evidence>
<dbReference type="InterPro" id="IPR045854">
    <property type="entry name" value="NO2/SO3_Rdtase_4Fe4S_sf"/>
</dbReference>
<dbReference type="Pfam" id="PF01077">
    <property type="entry name" value="NIR_SIR"/>
    <property type="match status" value="1"/>
</dbReference>
<dbReference type="PIRSF" id="PIRSF037149">
    <property type="entry name" value="NirB"/>
    <property type="match status" value="1"/>
</dbReference>
<dbReference type="Pfam" id="PF07992">
    <property type="entry name" value="Pyr_redox_2"/>
    <property type="match status" value="1"/>
</dbReference>
<dbReference type="InterPro" id="IPR016156">
    <property type="entry name" value="FAD/NAD-linked_Rdtase_dimer_sf"/>
</dbReference>
<feature type="binding site" evidence="16">
    <location>
        <position position="684"/>
    </location>
    <ligand>
        <name>[4Fe-4S] cluster</name>
        <dbReference type="ChEBI" id="CHEBI:49883"/>
    </ligand>
</feature>
<dbReference type="InterPro" id="IPR006067">
    <property type="entry name" value="NO2/SO3_Rdtase_4Fe4S_dom"/>
</dbReference>
<dbReference type="Pfam" id="PF03460">
    <property type="entry name" value="NIR_SIR_ferr"/>
    <property type="match status" value="1"/>
</dbReference>
<evidence type="ECO:0000256" key="9">
    <source>
        <dbReference type="ARBA" id="ARBA00022827"/>
    </source>
</evidence>
<dbReference type="PANTHER" id="PTHR43809:SF1">
    <property type="entry name" value="NITRITE REDUCTASE (NADH) LARGE SUBUNIT"/>
    <property type="match status" value="1"/>
</dbReference>
<dbReference type="PRINTS" id="PR00368">
    <property type="entry name" value="FADPNR"/>
</dbReference>
<protein>
    <submittedName>
        <fullName evidence="22">Nitrite reductase large subunit</fullName>
    </submittedName>
</protein>
<dbReference type="NCBIfam" id="NF011565">
    <property type="entry name" value="PRK14989.1"/>
    <property type="match status" value="1"/>
</dbReference>
<dbReference type="GO" id="GO:0020037">
    <property type="term" value="F:heme binding"/>
    <property type="evidence" value="ECO:0007669"/>
    <property type="project" value="InterPro"/>
</dbReference>
<feature type="domain" description="Nitrite/Sulfite reductase ferredoxin-like" evidence="18">
    <location>
        <begin position="559"/>
        <end position="621"/>
    </location>
</feature>
<dbReference type="InterPro" id="IPR006066">
    <property type="entry name" value="NO2/SO3_Rdtase_FeS/sirohaem_BS"/>
</dbReference>
<feature type="domain" description="Nitrite/sulphite reductase 4Fe-4S" evidence="17">
    <location>
        <begin position="631"/>
        <end position="767"/>
    </location>
</feature>
<sequence>MQQQKIIVIGNGMVGHSFVEKLVKSAARQNYEIIVFGEEPRKAYDRVYLSAYFSGKTADDLSLVKPGFYEENGVEIRLNSKVVSIDRQAKTVTTDDGFVQAYDRLVMATGSYPFVPPIPGNDRAGCLVYRTIEDLDAIQAAAQSGKIGTVVGGGLLGLEAAKALRDLGLETHVVEFAPRLMPVQLDEGGAALLKRKIQKLGVKVHTSKVTQLISAGEGSVNKMEFADGQTLETDIVLFSAGIRPRDELAKQADLEMGPRGGIVINAHCQTSDPSIFAVGECALHDGMIYGLVAPGYAMAQVVVDQLNLTENRFDGADMSTKLKLMGVDVASIGDPHGSDEEALSYVYENGPEEIYKKIVVSKDGKKLLGAVLVGDCDDYGNLLQLKLNDMELPEHPDRLILPNRDGSAGALFGPDALPETAQLCSCYDVTKGDVVNAVNAGAMCLADIKSCTQACTGCGGCTQLVTNVLNNELEKRGVEVSKDICEHFPYSRQELYHLCQVEEIKTFDTLLHTHGKGHGCPVCKQAVGSIFGSLWNSYALEQDKIPLQDTNDNYLGNMQKDGTYSVIPRVPGGEITPDKLIVLGEVAKKFSLYTKVNGGQRIVLFGAQMNDLPAIWTDLIAAGFESGQAYAKSLRTVKSCVGSTWCRYGLDDSVTMAIEIENRYKGLRSPHKLKMGVSGCTRECAEAQAKDIGLISTEEGWNLFVCGNGGMKPRHADLFATKLSKEEVFKYVDRLLMFYIKTADRLQRTATWMDNLEGGLEYLQQVVLQDSLGIGEQLEAQMAQLIEGYECDWKRAIENPEFTKRFKSFVNTDMPAAQVFTIERGQVRPATSKEKLDGIAVEVKAKSSYSQVVAL</sequence>
<dbReference type="Pfam" id="PF04324">
    <property type="entry name" value="Fer2_BFD"/>
    <property type="match status" value="1"/>
</dbReference>
<dbReference type="SUPFAM" id="SSF56014">
    <property type="entry name" value="Nitrite and sulphite reductase 4Fe-4S domain-like"/>
    <property type="match status" value="1"/>
</dbReference>
<evidence type="ECO:0000259" key="21">
    <source>
        <dbReference type="Pfam" id="PF18267"/>
    </source>
</evidence>
<feature type="binding site" description="axial binding residue" evidence="16">
    <location>
        <position position="684"/>
    </location>
    <ligand>
        <name>siroheme</name>
        <dbReference type="ChEBI" id="CHEBI:60052"/>
    </ligand>
    <ligandPart>
        <name>Fe</name>
        <dbReference type="ChEBI" id="CHEBI:18248"/>
    </ligandPart>
</feature>
<keyword evidence="6 15" id="KW-0285">Flavoprotein</keyword>
<dbReference type="Pfam" id="PF18267">
    <property type="entry name" value="Rubredoxin_C"/>
    <property type="match status" value="1"/>
</dbReference>
<evidence type="ECO:0000256" key="1">
    <source>
        <dbReference type="ARBA" id="ARBA00001974"/>
    </source>
</evidence>
<evidence type="ECO:0000313" key="23">
    <source>
        <dbReference type="Proteomes" id="UP000501726"/>
    </source>
</evidence>
<dbReference type="NCBIfam" id="TIGR02374">
    <property type="entry name" value="nitri_red_nirB"/>
    <property type="match status" value="1"/>
</dbReference>
<dbReference type="KEGG" id="tse:THMIRHAS_15980"/>
<dbReference type="GO" id="GO:0050661">
    <property type="term" value="F:NADP binding"/>
    <property type="evidence" value="ECO:0007669"/>
    <property type="project" value="UniProtKB-UniRule"/>
</dbReference>
<evidence type="ECO:0000256" key="3">
    <source>
        <dbReference type="ARBA" id="ARBA00010429"/>
    </source>
</evidence>
<dbReference type="EMBL" id="AP021889">
    <property type="protein sequence ID" value="BBP46225.1"/>
    <property type="molecule type" value="Genomic_DNA"/>
</dbReference>
<comment type="cofactor">
    <cofactor evidence="1 15">
        <name>FAD</name>
        <dbReference type="ChEBI" id="CHEBI:57692"/>
    </cofactor>
</comment>
<evidence type="ECO:0000256" key="12">
    <source>
        <dbReference type="ARBA" id="ARBA00023014"/>
    </source>
</evidence>
<keyword evidence="9 15" id="KW-0274">FAD</keyword>
<dbReference type="SUPFAM" id="SSF51905">
    <property type="entry name" value="FAD/NAD(P)-binding domain"/>
    <property type="match status" value="2"/>
</dbReference>
<dbReference type="PRINTS" id="PR00411">
    <property type="entry name" value="PNDRDTASEI"/>
</dbReference>
<organism evidence="22 23">
    <name type="scientific">Thiosulfatimonas sediminis</name>
    <dbReference type="NCBI Taxonomy" id="2675054"/>
    <lineage>
        <taxon>Bacteria</taxon>
        <taxon>Pseudomonadati</taxon>
        <taxon>Pseudomonadota</taxon>
        <taxon>Gammaproteobacteria</taxon>
        <taxon>Thiotrichales</taxon>
        <taxon>Piscirickettsiaceae</taxon>
        <taxon>Thiosulfatimonas</taxon>
    </lineage>
</organism>
<evidence type="ECO:0000313" key="22">
    <source>
        <dbReference type="EMBL" id="BBP46225.1"/>
    </source>
</evidence>
<dbReference type="RefSeq" id="WP_173272615.1">
    <property type="nucleotide sequence ID" value="NZ_AP021889.1"/>
</dbReference>
<feature type="binding site" evidence="16">
    <location>
        <position position="646"/>
    </location>
    <ligand>
        <name>[4Fe-4S] cluster</name>
        <dbReference type="ChEBI" id="CHEBI:49883"/>
    </ligand>
</feature>
<dbReference type="FunFam" id="3.30.413.10:FF:000007">
    <property type="entry name" value="Nitrite reductase [NAD(P)H] large subunit"/>
    <property type="match status" value="1"/>
</dbReference>
<comment type="similarity">
    <text evidence="3">Belongs to the nitrite and sulfite reductase 4Fe-4S domain family.</text>
</comment>
<evidence type="ECO:0000256" key="7">
    <source>
        <dbReference type="ARBA" id="ARBA00022714"/>
    </source>
</evidence>
<dbReference type="Proteomes" id="UP000501726">
    <property type="component" value="Chromosome"/>
</dbReference>
<feature type="binding site" evidence="16">
    <location>
        <position position="640"/>
    </location>
    <ligand>
        <name>[4Fe-4S] cluster</name>
        <dbReference type="ChEBI" id="CHEBI:49883"/>
    </ligand>
</feature>
<dbReference type="UniPathway" id="UPA00653"/>
<dbReference type="InterPro" id="IPR036188">
    <property type="entry name" value="FAD/NAD-bd_sf"/>
</dbReference>
<dbReference type="InterPro" id="IPR041854">
    <property type="entry name" value="BFD-like_2Fe2S-bd_dom_sf"/>
</dbReference>
<evidence type="ECO:0000259" key="19">
    <source>
        <dbReference type="Pfam" id="PF04324"/>
    </source>
</evidence>
<dbReference type="PANTHER" id="PTHR43809">
    <property type="entry name" value="NITRITE REDUCTASE (NADH) LARGE SUBUNIT"/>
    <property type="match status" value="1"/>
</dbReference>
<evidence type="ECO:0000256" key="4">
    <source>
        <dbReference type="ARBA" id="ARBA00022485"/>
    </source>
</evidence>
<keyword evidence="4 16" id="KW-0004">4Fe-4S</keyword>
<dbReference type="PROSITE" id="PS00365">
    <property type="entry name" value="NIR_SIR"/>
    <property type="match status" value="1"/>
</dbReference>
<dbReference type="GO" id="GO:0051537">
    <property type="term" value="F:2 iron, 2 sulfur cluster binding"/>
    <property type="evidence" value="ECO:0007669"/>
    <property type="project" value="UniProtKB-KW"/>
</dbReference>
<dbReference type="SUPFAM" id="SSF55124">
    <property type="entry name" value="Nitrite/Sulfite reductase N-terminal domain-like"/>
    <property type="match status" value="1"/>
</dbReference>
<evidence type="ECO:0000256" key="2">
    <source>
        <dbReference type="ARBA" id="ARBA00005096"/>
    </source>
</evidence>
<dbReference type="FunFam" id="3.50.50.60:FF:000033">
    <property type="entry name" value="Nitrite reductase [NAD(P)H], large subunit"/>
    <property type="match status" value="1"/>
</dbReference>
<evidence type="ECO:0000256" key="5">
    <source>
        <dbReference type="ARBA" id="ARBA00022617"/>
    </source>
</evidence>
<dbReference type="GO" id="GO:0042128">
    <property type="term" value="P:nitrate assimilation"/>
    <property type="evidence" value="ECO:0007669"/>
    <property type="project" value="UniProtKB-UniRule"/>
</dbReference>
<comment type="cofactor">
    <cofactor evidence="14">
        <name>[2Fe-2S] cluster</name>
        <dbReference type="ChEBI" id="CHEBI:190135"/>
    </cofactor>
</comment>
<dbReference type="InterPro" id="IPR017121">
    <property type="entry name" value="Nitrite_Rdtase_lsu"/>
</dbReference>
<keyword evidence="8 16" id="KW-0479">Metal-binding</keyword>
<evidence type="ECO:0000259" key="17">
    <source>
        <dbReference type="Pfam" id="PF01077"/>
    </source>
</evidence>
<evidence type="ECO:0000259" key="20">
    <source>
        <dbReference type="Pfam" id="PF07992"/>
    </source>
</evidence>
<dbReference type="Gene3D" id="3.50.50.60">
    <property type="entry name" value="FAD/NAD(P)-binding domain"/>
    <property type="match status" value="2"/>
</dbReference>
<evidence type="ECO:0000256" key="11">
    <source>
        <dbReference type="ARBA" id="ARBA00023004"/>
    </source>
</evidence>
<dbReference type="InterPro" id="IPR041575">
    <property type="entry name" value="Rubredoxin_C"/>
</dbReference>
<comment type="cofactor">
    <cofactor evidence="16">
        <name>siroheme</name>
        <dbReference type="ChEBI" id="CHEBI:60052"/>
    </cofactor>
    <text evidence="16">Binds 1 siroheme per subunit.</text>
</comment>
<dbReference type="InterPro" id="IPR012744">
    <property type="entry name" value="Nitri_red_NirB"/>
</dbReference>
<dbReference type="GO" id="GO:0051539">
    <property type="term" value="F:4 iron, 4 sulfur cluster binding"/>
    <property type="evidence" value="ECO:0007669"/>
    <property type="project" value="UniProtKB-KW"/>
</dbReference>
<proteinExistence type="inferred from homology"/>
<dbReference type="Gene3D" id="3.30.413.10">
    <property type="entry name" value="Sulfite Reductase Hemoprotein, domain 1"/>
    <property type="match status" value="1"/>
</dbReference>
<feature type="domain" description="NADH-rubredoxin oxidoreductase C-terminal" evidence="21">
    <location>
        <begin position="319"/>
        <end position="382"/>
    </location>
</feature>
<evidence type="ECO:0000259" key="18">
    <source>
        <dbReference type="Pfam" id="PF03460"/>
    </source>
</evidence>
<dbReference type="InterPro" id="IPR036136">
    <property type="entry name" value="Nit/Sulf_reduc_fer-like_dom_sf"/>
</dbReference>
<dbReference type="InterPro" id="IPR052034">
    <property type="entry name" value="NasD-like"/>
</dbReference>
<dbReference type="InterPro" id="IPR005117">
    <property type="entry name" value="NiRdtase/SiRdtase_haem-b_fer"/>
</dbReference>